<proteinExistence type="inferred from homology"/>
<keyword evidence="6" id="KW-0479">Metal-binding</keyword>
<dbReference type="InterPro" id="IPR034457">
    <property type="entry name" value="Organic_radical-activating"/>
</dbReference>
<dbReference type="InterPro" id="IPR040074">
    <property type="entry name" value="BssD/PflA/YjjW"/>
</dbReference>
<dbReference type="InterPro" id="IPR013785">
    <property type="entry name" value="Aldolase_TIM"/>
</dbReference>
<dbReference type="Proteomes" id="UP000477488">
    <property type="component" value="Unassembled WGS sequence"/>
</dbReference>
<dbReference type="Pfam" id="PF13353">
    <property type="entry name" value="Fer4_12"/>
    <property type="match status" value="1"/>
</dbReference>
<dbReference type="RefSeq" id="WP_154508160.1">
    <property type="nucleotide sequence ID" value="NZ_VUMH01000001.1"/>
</dbReference>
<evidence type="ECO:0000256" key="3">
    <source>
        <dbReference type="ARBA" id="ARBA00011245"/>
    </source>
</evidence>
<evidence type="ECO:0000256" key="4">
    <source>
        <dbReference type="ARBA" id="ARBA00022485"/>
    </source>
</evidence>
<evidence type="ECO:0000313" key="13">
    <source>
        <dbReference type="Proteomes" id="UP000477488"/>
    </source>
</evidence>
<evidence type="ECO:0000256" key="9">
    <source>
        <dbReference type="ARBA" id="ARBA00023014"/>
    </source>
</evidence>
<dbReference type="Pfam" id="PF12837">
    <property type="entry name" value="Fer4_6"/>
    <property type="match status" value="1"/>
</dbReference>
<dbReference type="SFLD" id="SFLDG01066">
    <property type="entry name" value="organic_radical-activating_enz"/>
    <property type="match status" value="1"/>
</dbReference>
<accession>A0A6L5XH54</accession>
<dbReference type="PROSITE" id="PS01087">
    <property type="entry name" value="RADICAL_ACTIVATING"/>
    <property type="match status" value="1"/>
</dbReference>
<dbReference type="Pfam" id="PF04055">
    <property type="entry name" value="Radical_SAM"/>
    <property type="match status" value="1"/>
</dbReference>
<evidence type="ECO:0000259" key="10">
    <source>
        <dbReference type="PROSITE" id="PS51379"/>
    </source>
</evidence>
<evidence type="ECO:0000313" key="12">
    <source>
        <dbReference type="EMBL" id="MSS26495.1"/>
    </source>
</evidence>
<evidence type="ECO:0000256" key="7">
    <source>
        <dbReference type="ARBA" id="ARBA00023002"/>
    </source>
</evidence>
<comment type="cofactor">
    <cofactor evidence="1">
        <name>[4Fe-4S] cluster</name>
        <dbReference type="ChEBI" id="CHEBI:49883"/>
    </cofactor>
</comment>
<dbReference type="AlphaFoldDB" id="A0A6L5XH54"/>
<evidence type="ECO:0000256" key="5">
    <source>
        <dbReference type="ARBA" id="ARBA00022691"/>
    </source>
</evidence>
<comment type="subunit">
    <text evidence="3">Monomer.</text>
</comment>
<dbReference type="PROSITE" id="PS51379">
    <property type="entry name" value="4FE4S_FER_2"/>
    <property type="match status" value="2"/>
</dbReference>
<dbReference type="PIRSF" id="PIRSF000371">
    <property type="entry name" value="PFL_act_enz"/>
    <property type="match status" value="1"/>
</dbReference>
<gene>
    <name evidence="12" type="ORF">FYJ44_00195</name>
</gene>
<feature type="domain" description="4Fe-4S ferredoxin-type" evidence="10">
    <location>
        <begin position="90"/>
        <end position="120"/>
    </location>
</feature>
<comment type="similarity">
    <text evidence="2">Belongs to the organic radical-activating enzymes family.</text>
</comment>
<name>A0A6L5XH54_9BACT</name>
<dbReference type="InterPro" id="IPR007197">
    <property type="entry name" value="rSAM"/>
</dbReference>
<dbReference type="GO" id="GO:0016491">
    <property type="term" value="F:oxidoreductase activity"/>
    <property type="evidence" value="ECO:0007669"/>
    <property type="project" value="UniProtKB-KW"/>
</dbReference>
<evidence type="ECO:0000256" key="8">
    <source>
        <dbReference type="ARBA" id="ARBA00023004"/>
    </source>
</evidence>
<dbReference type="PANTHER" id="PTHR30352">
    <property type="entry name" value="PYRUVATE FORMATE-LYASE-ACTIVATING ENZYME"/>
    <property type="match status" value="1"/>
</dbReference>
<keyword evidence="7" id="KW-0560">Oxidoreductase</keyword>
<feature type="domain" description="4Fe-4S ferredoxin-type" evidence="10">
    <location>
        <begin position="57"/>
        <end position="89"/>
    </location>
</feature>
<organism evidence="12 13">
    <name type="scientific">Desulfovibrio porci</name>
    <dbReference type="NCBI Taxonomy" id="2605782"/>
    <lineage>
        <taxon>Bacteria</taxon>
        <taxon>Pseudomonadati</taxon>
        <taxon>Thermodesulfobacteriota</taxon>
        <taxon>Desulfovibrionia</taxon>
        <taxon>Desulfovibrionales</taxon>
        <taxon>Desulfovibrionaceae</taxon>
        <taxon>Desulfovibrio</taxon>
    </lineage>
</organism>
<comment type="caution">
    <text evidence="12">The sequence shown here is derived from an EMBL/GenBank/DDBJ whole genome shotgun (WGS) entry which is preliminary data.</text>
</comment>
<dbReference type="SUPFAM" id="SSF102114">
    <property type="entry name" value="Radical SAM enzymes"/>
    <property type="match status" value="1"/>
</dbReference>
<evidence type="ECO:0000256" key="6">
    <source>
        <dbReference type="ARBA" id="ARBA00022723"/>
    </source>
</evidence>
<dbReference type="GO" id="GO:0051539">
    <property type="term" value="F:4 iron, 4 sulfur cluster binding"/>
    <property type="evidence" value="ECO:0007669"/>
    <property type="project" value="UniProtKB-KW"/>
</dbReference>
<feature type="domain" description="Radical SAM core" evidence="11">
    <location>
        <begin position="26"/>
        <end position="313"/>
    </location>
</feature>
<dbReference type="EMBL" id="VUMH01000001">
    <property type="protein sequence ID" value="MSS26495.1"/>
    <property type="molecule type" value="Genomic_DNA"/>
</dbReference>
<dbReference type="SFLD" id="SFLDS00029">
    <property type="entry name" value="Radical_SAM"/>
    <property type="match status" value="1"/>
</dbReference>
<dbReference type="Gene3D" id="3.20.20.70">
    <property type="entry name" value="Aldolase class I"/>
    <property type="match status" value="1"/>
</dbReference>
<dbReference type="InterPro" id="IPR001989">
    <property type="entry name" value="Radical_activat_CS"/>
</dbReference>
<dbReference type="SFLD" id="SFLDG01118">
    <property type="entry name" value="activating_enzymes__group_2"/>
    <property type="match status" value="1"/>
</dbReference>
<keyword evidence="9" id="KW-0411">Iron-sulfur</keyword>
<dbReference type="GO" id="GO:0046872">
    <property type="term" value="F:metal ion binding"/>
    <property type="evidence" value="ECO:0007669"/>
    <property type="project" value="UniProtKB-KW"/>
</dbReference>
<dbReference type="NCBIfam" id="TIGR02494">
    <property type="entry name" value="PFLE_PFLC"/>
    <property type="match status" value="1"/>
</dbReference>
<keyword evidence="8" id="KW-0408">Iron</keyword>
<dbReference type="PROSITE" id="PS51918">
    <property type="entry name" value="RADICAL_SAM"/>
    <property type="match status" value="1"/>
</dbReference>
<dbReference type="Gene3D" id="3.30.70.20">
    <property type="match status" value="1"/>
</dbReference>
<dbReference type="PANTHER" id="PTHR30352:SF4">
    <property type="entry name" value="PYRUVATE FORMATE-LYASE 2-ACTIVATING ENZYME"/>
    <property type="match status" value="1"/>
</dbReference>
<sequence length="318" mass="35122">MCLEDDEQRDLEQRGIVFNIQKYSVHDGPGIRTIVFLKGCALSCHWCSNPESQNPRPELAYNAGRCLELDKCGHCVTACERGAVSHGRDGKPVIDRSLCAGCAMPCAEACPAQGLLIYGKQRSVDDVLCSVEQDAAFYSRSGGGMTLSGGEPLLQADFAVALLRQARARRLKTAVETCGMVPATSVRAVARYLNYVLFDIKHMDSAAHEARTGRPNTRILENFRILAEEFPDVPILARTPVIPGFNDSEEAIAAIAAFLKPFERVRYEMLPYHRLGTQKYHFLDRRPPMGDVTLDKAVMSRLQGVALDILGSRVQIPR</sequence>
<keyword evidence="13" id="KW-1185">Reference proteome</keyword>
<dbReference type="InterPro" id="IPR058240">
    <property type="entry name" value="rSAM_sf"/>
</dbReference>
<evidence type="ECO:0000256" key="2">
    <source>
        <dbReference type="ARBA" id="ARBA00009777"/>
    </source>
</evidence>
<evidence type="ECO:0000259" key="11">
    <source>
        <dbReference type="PROSITE" id="PS51918"/>
    </source>
</evidence>
<keyword evidence="4" id="KW-0004">4Fe-4S</keyword>
<keyword evidence="5" id="KW-0949">S-adenosyl-L-methionine</keyword>
<dbReference type="SUPFAM" id="SSF54862">
    <property type="entry name" value="4Fe-4S ferredoxins"/>
    <property type="match status" value="1"/>
</dbReference>
<reference evidence="12 13" key="1">
    <citation type="submission" date="2019-09" db="EMBL/GenBank/DDBJ databases">
        <title>In-depth cultivation of the pig gut microbiome towards novel bacterial diversity and tailored functional studies.</title>
        <authorList>
            <person name="Wylensek D."/>
            <person name="Hitch T.C.A."/>
            <person name="Clavel T."/>
        </authorList>
    </citation>
    <scope>NUCLEOTIDE SEQUENCE [LARGE SCALE GENOMIC DNA]</scope>
    <source>
        <strain evidence="12 13">PG-178-WT-4</strain>
    </source>
</reference>
<protein>
    <submittedName>
        <fullName evidence="12">Glycyl-radical enzyme activating protein</fullName>
    </submittedName>
</protein>
<evidence type="ECO:0000256" key="1">
    <source>
        <dbReference type="ARBA" id="ARBA00001966"/>
    </source>
</evidence>
<dbReference type="InterPro" id="IPR017896">
    <property type="entry name" value="4Fe4S_Fe-S-bd"/>
</dbReference>
<dbReference type="InterPro" id="IPR012839">
    <property type="entry name" value="Organic_radical_activase"/>
</dbReference>